<dbReference type="Pfam" id="PF03476">
    <property type="entry name" value="MOSC_N"/>
    <property type="match status" value="1"/>
</dbReference>
<gene>
    <name evidence="2" type="ORF">Q8A70_15165</name>
</gene>
<dbReference type="SUPFAM" id="SSF50800">
    <property type="entry name" value="PK beta-barrel domain-like"/>
    <property type="match status" value="1"/>
</dbReference>
<evidence type="ECO:0000313" key="2">
    <source>
        <dbReference type="EMBL" id="MDQ7249025.1"/>
    </source>
</evidence>
<protein>
    <submittedName>
        <fullName evidence="2">MOSC domain-containing protein</fullName>
    </submittedName>
</protein>
<comment type="caution">
    <text evidence="2">The sequence shown here is derived from an EMBL/GenBank/DDBJ whole genome shotgun (WGS) entry which is preliminary data.</text>
</comment>
<dbReference type="Proteomes" id="UP001230156">
    <property type="component" value="Unassembled WGS sequence"/>
</dbReference>
<evidence type="ECO:0000313" key="3">
    <source>
        <dbReference type="Proteomes" id="UP001230156"/>
    </source>
</evidence>
<dbReference type="PROSITE" id="PS51340">
    <property type="entry name" value="MOSC"/>
    <property type="match status" value="1"/>
</dbReference>
<accession>A0ABU0YMT8</accession>
<dbReference type="RefSeq" id="WP_379956543.1">
    <property type="nucleotide sequence ID" value="NZ_JAUYVI010000004.1"/>
</dbReference>
<dbReference type="InterPro" id="IPR011037">
    <property type="entry name" value="Pyrv_Knase-like_insert_dom_sf"/>
</dbReference>
<evidence type="ECO:0000259" key="1">
    <source>
        <dbReference type="PROSITE" id="PS51340"/>
    </source>
</evidence>
<feature type="domain" description="MOSC" evidence="1">
    <location>
        <begin position="87"/>
        <end position="236"/>
    </location>
</feature>
<dbReference type="Pfam" id="PF03473">
    <property type="entry name" value="MOSC"/>
    <property type="match status" value="1"/>
</dbReference>
<dbReference type="InterPro" id="IPR005303">
    <property type="entry name" value="MOCOS_middle"/>
</dbReference>
<dbReference type="Gene3D" id="2.40.33.20">
    <property type="entry name" value="PK beta-barrel domain-like"/>
    <property type="match status" value="1"/>
</dbReference>
<dbReference type="EMBL" id="JAUYVI010000004">
    <property type="protein sequence ID" value="MDQ7249025.1"/>
    <property type="molecule type" value="Genomic_DNA"/>
</dbReference>
<dbReference type="InterPro" id="IPR005302">
    <property type="entry name" value="MoCF_Sase_C"/>
</dbReference>
<proteinExistence type="predicted"/>
<organism evidence="2 3">
    <name type="scientific">Dongia sedimenti</name>
    <dbReference type="NCBI Taxonomy" id="3064282"/>
    <lineage>
        <taxon>Bacteria</taxon>
        <taxon>Pseudomonadati</taxon>
        <taxon>Pseudomonadota</taxon>
        <taxon>Alphaproteobacteria</taxon>
        <taxon>Rhodospirillales</taxon>
        <taxon>Dongiaceae</taxon>
        <taxon>Dongia</taxon>
    </lineage>
</organism>
<keyword evidence="3" id="KW-1185">Reference proteome</keyword>
<reference evidence="3" key="1">
    <citation type="submission" date="2023-08" db="EMBL/GenBank/DDBJ databases">
        <title>Rhodospirillaceae gen. nov., a novel taxon isolated from the Yangtze River Yuezi River estuary sludge.</title>
        <authorList>
            <person name="Ruan L."/>
        </authorList>
    </citation>
    <scope>NUCLEOTIDE SEQUENCE [LARGE SCALE GENOMIC DNA]</scope>
    <source>
        <strain evidence="3">R-7</strain>
    </source>
</reference>
<name>A0ABU0YMT8_9PROT</name>
<sequence length="237" mass="25884">MKVSALWLYPVQSVRGQKMEALDFQADGLRLDRWFGIRDVETGGMVGSSMGKRAWLPLITWEAVLVDDATPKVEIRFPDGGHVVSDDPAVDRALSDRLGRAVELQGRDGVKADRRYRMASCHLLTSATLKRLRESHPEGDFAAERFRPNMVLDCGDAVGFIEQPWLGHLIAASSGAVLEGTEDCKRCALTTRAQGDLPSDPKILHTVMLENNTSAGIYAKVAKPGRVALGDAVSVEK</sequence>